<sequence>MKSDSMKPPPTLSLSQPSLSNSRSGSPTASSKSVKRR</sequence>
<reference evidence="2" key="1">
    <citation type="submission" date="2021-02" db="EMBL/GenBank/DDBJ databases">
        <authorList>
            <person name="Nowell W R."/>
        </authorList>
    </citation>
    <scope>NUCLEOTIDE SEQUENCE</scope>
</reference>
<feature type="region of interest" description="Disordered" evidence="1">
    <location>
        <begin position="1"/>
        <end position="37"/>
    </location>
</feature>
<feature type="non-terminal residue" evidence="2">
    <location>
        <position position="37"/>
    </location>
</feature>
<organism evidence="2 4">
    <name type="scientific">Rotaria magnacalcarata</name>
    <dbReference type="NCBI Taxonomy" id="392030"/>
    <lineage>
        <taxon>Eukaryota</taxon>
        <taxon>Metazoa</taxon>
        <taxon>Spiralia</taxon>
        <taxon>Gnathifera</taxon>
        <taxon>Rotifera</taxon>
        <taxon>Eurotatoria</taxon>
        <taxon>Bdelloidea</taxon>
        <taxon>Philodinida</taxon>
        <taxon>Philodinidae</taxon>
        <taxon>Rotaria</taxon>
    </lineage>
</organism>
<dbReference type="Proteomes" id="UP000681720">
    <property type="component" value="Unassembled WGS sequence"/>
</dbReference>
<feature type="compositionally biased region" description="Low complexity" evidence="1">
    <location>
        <begin position="12"/>
        <end position="27"/>
    </location>
</feature>
<evidence type="ECO:0000256" key="1">
    <source>
        <dbReference type="SAM" id="MobiDB-lite"/>
    </source>
</evidence>
<evidence type="ECO:0000313" key="2">
    <source>
        <dbReference type="EMBL" id="CAF4526795.1"/>
    </source>
</evidence>
<evidence type="ECO:0000313" key="4">
    <source>
        <dbReference type="Proteomes" id="UP000676336"/>
    </source>
</evidence>
<feature type="compositionally biased region" description="Polar residues" evidence="1">
    <location>
        <begin position="28"/>
        <end position="37"/>
    </location>
</feature>
<proteinExistence type="predicted"/>
<dbReference type="EMBL" id="CAJOBJ010171993">
    <property type="protein sequence ID" value="CAF4886413.1"/>
    <property type="molecule type" value="Genomic_DNA"/>
</dbReference>
<dbReference type="AlphaFoldDB" id="A0A8S2Y1S5"/>
<name>A0A8S2Y1S5_9BILA</name>
<comment type="caution">
    <text evidence="2">The sequence shown here is derived from an EMBL/GenBank/DDBJ whole genome shotgun (WGS) entry which is preliminary data.</text>
</comment>
<protein>
    <submittedName>
        <fullName evidence="2">Uncharacterized protein</fullName>
    </submittedName>
</protein>
<dbReference type="Proteomes" id="UP000676336">
    <property type="component" value="Unassembled WGS sequence"/>
</dbReference>
<accession>A0A8S2Y1S5</accession>
<dbReference type="EMBL" id="CAJOBI010087622">
    <property type="protein sequence ID" value="CAF4526795.1"/>
    <property type="molecule type" value="Genomic_DNA"/>
</dbReference>
<gene>
    <name evidence="3" type="ORF">GIL414_LOCUS51110</name>
    <name evidence="2" type="ORF">SMN809_LOCUS36053</name>
</gene>
<evidence type="ECO:0000313" key="3">
    <source>
        <dbReference type="EMBL" id="CAF4886413.1"/>
    </source>
</evidence>